<keyword evidence="1" id="KW-1133">Transmembrane helix</keyword>
<gene>
    <name evidence="2" type="ORF">BLA29_011913</name>
</gene>
<name>A0A1Y3B892_EURMA</name>
<evidence type="ECO:0000256" key="1">
    <source>
        <dbReference type="SAM" id="Phobius"/>
    </source>
</evidence>
<keyword evidence="1" id="KW-0812">Transmembrane</keyword>
<dbReference type="OrthoDB" id="6343941at2759"/>
<accession>A0A1Y3B892</accession>
<proteinExistence type="predicted"/>
<evidence type="ECO:0000313" key="2">
    <source>
        <dbReference type="EMBL" id="OTF77101.1"/>
    </source>
</evidence>
<feature type="non-terminal residue" evidence="2">
    <location>
        <position position="1"/>
    </location>
</feature>
<reference evidence="2 3" key="1">
    <citation type="submission" date="2017-03" db="EMBL/GenBank/DDBJ databases">
        <title>Genome Survey of Euroglyphus maynei.</title>
        <authorList>
            <person name="Arlian L.G."/>
            <person name="Morgan M.S."/>
            <person name="Rider S.D."/>
        </authorList>
    </citation>
    <scope>NUCLEOTIDE SEQUENCE [LARGE SCALE GENOMIC DNA]</scope>
    <source>
        <strain evidence="2">Arlian Lab</strain>
        <tissue evidence="2">Whole body</tissue>
    </source>
</reference>
<keyword evidence="3" id="KW-1185">Reference proteome</keyword>
<protein>
    <submittedName>
        <fullName evidence="2">Uncharacterized protein</fullName>
    </submittedName>
</protein>
<organism evidence="2 3">
    <name type="scientific">Euroglyphus maynei</name>
    <name type="common">Mayne's house dust mite</name>
    <dbReference type="NCBI Taxonomy" id="6958"/>
    <lineage>
        <taxon>Eukaryota</taxon>
        <taxon>Metazoa</taxon>
        <taxon>Ecdysozoa</taxon>
        <taxon>Arthropoda</taxon>
        <taxon>Chelicerata</taxon>
        <taxon>Arachnida</taxon>
        <taxon>Acari</taxon>
        <taxon>Acariformes</taxon>
        <taxon>Sarcoptiformes</taxon>
        <taxon>Astigmata</taxon>
        <taxon>Psoroptidia</taxon>
        <taxon>Analgoidea</taxon>
        <taxon>Pyroglyphidae</taxon>
        <taxon>Pyroglyphinae</taxon>
        <taxon>Euroglyphus</taxon>
    </lineage>
</organism>
<keyword evidence="1" id="KW-0472">Membrane</keyword>
<sequence length="98" mass="11307">INKSEGGHVVITETNKKTTGNYKCEISVDGTFQTVAAEKSMIVMDFWNFYTSSLGNNGADYCNNNNNHSMITMIILLVWFHVLIIWRHHWHHDIVHCL</sequence>
<dbReference type="Proteomes" id="UP000194236">
    <property type="component" value="Unassembled WGS sequence"/>
</dbReference>
<evidence type="ECO:0000313" key="3">
    <source>
        <dbReference type="Proteomes" id="UP000194236"/>
    </source>
</evidence>
<comment type="caution">
    <text evidence="2">The sequence shown here is derived from an EMBL/GenBank/DDBJ whole genome shotgun (WGS) entry which is preliminary data.</text>
</comment>
<dbReference type="AlphaFoldDB" id="A0A1Y3B892"/>
<feature type="transmembrane region" description="Helical" evidence="1">
    <location>
        <begin position="68"/>
        <end position="86"/>
    </location>
</feature>
<dbReference type="EMBL" id="MUJZ01034306">
    <property type="protein sequence ID" value="OTF77101.1"/>
    <property type="molecule type" value="Genomic_DNA"/>
</dbReference>